<dbReference type="PANTHER" id="PTHR43671:SF98">
    <property type="entry name" value="SERINE_THREONINE-PROTEIN KINASE NEK11"/>
    <property type="match status" value="1"/>
</dbReference>
<evidence type="ECO:0000256" key="4">
    <source>
        <dbReference type="ARBA" id="ARBA00022741"/>
    </source>
</evidence>
<dbReference type="Proteomes" id="UP001162131">
    <property type="component" value="Unassembled WGS sequence"/>
</dbReference>
<keyword evidence="3" id="KW-0808">Transferase</keyword>
<protein>
    <recommendedName>
        <fullName evidence="1">non-specific serine/threonine protein kinase</fullName>
        <ecNumber evidence="1">2.7.11.1</ecNumber>
    </recommendedName>
</protein>
<reference evidence="10" key="1">
    <citation type="submission" date="2021-09" db="EMBL/GenBank/DDBJ databases">
        <authorList>
            <consortium name="AG Swart"/>
            <person name="Singh M."/>
            <person name="Singh A."/>
            <person name="Seah K."/>
            <person name="Emmerich C."/>
        </authorList>
    </citation>
    <scope>NUCLEOTIDE SEQUENCE</scope>
    <source>
        <strain evidence="10">ATCC30299</strain>
    </source>
</reference>
<keyword evidence="2" id="KW-0723">Serine/threonine-protein kinase</keyword>
<comment type="catalytic activity">
    <reaction evidence="8">
        <text>L-seryl-[protein] + ATP = O-phospho-L-seryl-[protein] + ADP + H(+)</text>
        <dbReference type="Rhea" id="RHEA:17989"/>
        <dbReference type="Rhea" id="RHEA-COMP:9863"/>
        <dbReference type="Rhea" id="RHEA-COMP:11604"/>
        <dbReference type="ChEBI" id="CHEBI:15378"/>
        <dbReference type="ChEBI" id="CHEBI:29999"/>
        <dbReference type="ChEBI" id="CHEBI:30616"/>
        <dbReference type="ChEBI" id="CHEBI:83421"/>
        <dbReference type="ChEBI" id="CHEBI:456216"/>
        <dbReference type="EC" id="2.7.11.1"/>
    </reaction>
</comment>
<sequence>MDSYLAEQSSQTYEREISKISKAINNAETFEEWIQLAKQAKDYHYKYRINIDELISLISIKVRPGLYKNSISDQKDQILLNLQNLLELQKLEIPVGEIKNVIIEYALRWIEDVNDVKKIKAFKGETVVQDPDTSREILKIINQLEIAEEKTQEKLKKLNELFPVPTEPVPNQPVYITQRSQIIMGPPIFVRSELNVNQCKIMWKGKQIAAVIKTYKEQGGYKSLKKFQKEVGILHKLSGTSRFFLDFYGCFCDEVIENNVIKYCSNIVMEYCQHSLSDLIKSRKDQNTKFTPEELGSIALDLLEAFQSLVNHKIYHQDIKPDNILITKDGQWKIADFNVSGIRETIERTYSATGVHDVIGTVGYMAPELRKAYINGEGKAKYRPERADVFSLGLVLYQCETFDDISRFNENPINREKVLSNVRLPWLRELLYDMLNFNYRERLSFKRALSKVMRDTTATLDSNAT</sequence>
<accession>A0AAU9I9X9</accession>
<dbReference type="Pfam" id="PF00069">
    <property type="entry name" value="Pkinase"/>
    <property type="match status" value="1"/>
</dbReference>
<evidence type="ECO:0000256" key="8">
    <source>
        <dbReference type="ARBA" id="ARBA00048679"/>
    </source>
</evidence>
<organism evidence="10 11">
    <name type="scientific">Blepharisma stoltei</name>
    <dbReference type="NCBI Taxonomy" id="1481888"/>
    <lineage>
        <taxon>Eukaryota</taxon>
        <taxon>Sar</taxon>
        <taxon>Alveolata</taxon>
        <taxon>Ciliophora</taxon>
        <taxon>Postciliodesmatophora</taxon>
        <taxon>Heterotrichea</taxon>
        <taxon>Heterotrichida</taxon>
        <taxon>Blepharismidae</taxon>
        <taxon>Blepharisma</taxon>
    </lineage>
</organism>
<dbReference type="InterPro" id="IPR008271">
    <property type="entry name" value="Ser/Thr_kinase_AS"/>
</dbReference>
<keyword evidence="11" id="KW-1185">Reference proteome</keyword>
<dbReference type="InterPro" id="IPR050660">
    <property type="entry name" value="NEK_Ser/Thr_kinase"/>
</dbReference>
<proteinExistence type="predicted"/>
<comment type="caution">
    <text evidence="10">The sequence shown here is derived from an EMBL/GenBank/DDBJ whole genome shotgun (WGS) entry which is preliminary data.</text>
</comment>
<comment type="catalytic activity">
    <reaction evidence="7">
        <text>L-threonyl-[protein] + ATP = O-phospho-L-threonyl-[protein] + ADP + H(+)</text>
        <dbReference type="Rhea" id="RHEA:46608"/>
        <dbReference type="Rhea" id="RHEA-COMP:11060"/>
        <dbReference type="Rhea" id="RHEA-COMP:11605"/>
        <dbReference type="ChEBI" id="CHEBI:15378"/>
        <dbReference type="ChEBI" id="CHEBI:30013"/>
        <dbReference type="ChEBI" id="CHEBI:30616"/>
        <dbReference type="ChEBI" id="CHEBI:61977"/>
        <dbReference type="ChEBI" id="CHEBI:456216"/>
        <dbReference type="EC" id="2.7.11.1"/>
    </reaction>
</comment>
<name>A0AAU9I9X9_9CILI</name>
<dbReference type="InterPro" id="IPR000719">
    <property type="entry name" value="Prot_kinase_dom"/>
</dbReference>
<evidence type="ECO:0000256" key="2">
    <source>
        <dbReference type="ARBA" id="ARBA00022527"/>
    </source>
</evidence>
<dbReference type="GO" id="GO:0004674">
    <property type="term" value="F:protein serine/threonine kinase activity"/>
    <property type="evidence" value="ECO:0007669"/>
    <property type="project" value="UniProtKB-KW"/>
</dbReference>
<dbReference type="PROSITE" id="PS00108">
    <property type="entry name" value="PROTEIN_KINASE_ST"/>
    <property type="match status" value="1"/>
</dbReference>
<evidence type="ECO:0000259" key="9">
    <source>
        <dbReference type="PROSITE" id="PS50011"/>
    </source>
</evidence>
<dbReference type="EC" id="2.7.11.1" evidence="1"/>
<evidence type="ECO:0000313" key="11">
    <source>
        <dbReference type="Proteomes" id="UP001162131"/>
    </source>
</evidence>
<dbReference type="GO" id="GO:0005524">
    <property type="term" value="F:ATP binding"/>
    <property type="evidence" value="ECO:0007669"/>
    <property type="project" value="UniProtKB-KW"/>
</dbReference>
<evidence type="ECO:0000256" key="3">
    <source>
        <dbReference type="ARBA" id="ARBA00022679"/>
    </source>
</evidence>
<dbReference type="PANTHER" id="PTHR43671">
    <property type="entry name" value="SERINE/THREONINE-PROTEIN KINASE NEK"/>
    <property type="match status" value="1"/>
</dbReference>
<evidence type="ECO:0000313" key="10">
    <source>
        <dbReference type="EMBL" id="CAG9310745.1"/>
    </source>
</evidence>
<dbReference type="SMART" id="SM00220">
    <property type="entry name" value="S_TKc"/>
    <property type="match status" value="1"/>
</dbReference>
<dbReference type="CDD" id="cd00180">
    <property type="entry name" value="PKc"/>
    <property type="match status" value="1"/>
</dbReference>
<feature type="domain" description="Protein kinase" evidence="9">
    <location>
        <begin position="176"/>
        <end position="460"/>
    </location>
</feature>
<keyword evidence="5" id="KW-0418">Kinase</keyword>
<dbReference type="SUPFAM" id="SSF56112">
    <property type="entry name" value="Protein kinase-like (PK-like)"/>
    <property type="match status" value="1"/>
</dbReference>
<evidence type="ECO:0000256" key="7">
    <source>
        <dbReference type="ARBA" id="ARBA00047899"/>
    </source>
</evidence>
<dbReference type="InterPro" id="IPR011009">
    <property type="entry name" value="Kinase-like_dom_sf"/>
</dbReference>
<gene>
    <name evidence="10" type="ORF">BSTOLATCC_MIC1585</name>
</gene>
<dbReference type="AlphaFoldDB" id="A0AAU9I9X9"/>
<evidence type="ECO:0000256" key="1">
    <source>
        <dbReference type="ARBA" id="ARBA00012513"/>
    </source>
</evidence>
<dbReference type="PROSITE" id="PS50011">
    <property type="entry name" value="PROTEIN_KINASE_DOM"/>
    <property type="match status" value="1"/>
</dbReference>
<keyword evidence="4" id="KW-0547">Nucleotide-binding</keyword>
<evidence type="ECO:0000256" key="6">
    <source>
        <dbReference type="ARBA" id="ARBA00022840"/>
    </source>
</evidence>
<dbReference type="EMBL" id="CAJZBQ010000002">
    <property type="protein sequence ID" value="CAG9310745.1"/>
    <property type="molecule type" value="Genomic_DNA"/>
</dbReference>
<dbReference type="Gene3D" id="1.10.510.10">
    <property type="entry name" value="Transferase(Phosphotransferase) domain 1"/>
    <property type="match status" value="1"/>
</dbReference>
<evidence type="ECO:0000256" key="5">
    <source>
        <dbReference type="ARBA" id="ARBA00022777"/>
    </source>
</evidence>
<dbReference type="GO" id="GO:0005634">
    <property type="term" value="C:nucleus"/>
    <property type="evidence" value="ECO:0007669"/>
    <property type="project" value="TreeGrafter"/>
</dbReference>
<keyword evidence="6" id="KW-0067">ATP-binding</keyword>